<dbReference type="Pfam" id="PF01083">
    <property type="entry name" value="Cutinase"/>
    <property type="match status" value="1"/>
</dbReference>
<dbReference type="InterPro" id="IPR029058">
    <property type="entry name" value="AB_hydrolase_fold"/>
</dbReference>
<keyword evidence="3" id="KW-0719">Serine esterase</keyword>
<comment type="similarity">
    <text evidence="2">Belongs to the cutinase family.</text>
</comment>
<accession>A0A9P4WBM7</accession>
<dbReference type="InterPro" id="IPR000675">
    <property type="entry name" value="Cutinase/axe"/>
</dbReference>
<dbReference type="OrthoDB" id="2586582at2759"/>
<comment type="caution">
    <text evidence="10">The sequence shown here is derived from an EMBL/GenBank/DDBJ whole genome shotgun (WGS) entry which is preliminary data.</text>
</comment>
<dbReference type="Proteomes" id="UP000801428">
    <property type="component" value="Unassembled WGS sequence"/>
</dbReference>
<evidence type="ECO:0000313" key="11">
    <source>
        <dbReference type="Proteomes" id="UP000801428"/>
    </source>
</evidence>
<evidence type="ECO:0000256" key="1">
    <source>
        <dbReference type="ARBA" id="ARBA00004613"/>
    </source>
</evidence>
<evidence type="ECO:0000313" key="10">
    <source>
        <dbReference type="EMBL" id="KAF3001792.1"/>
    </source>
</evidence>
<keyword evidence="4" id="KW-0964">Secreted</keyword>
<dbReference type="GO" id="GO:0052689">
    <property type="term" value="F:carboxylic ester hydrolase activity"/>
    <property type="evidence" value="ECO:0007669"/>
    <property type="project" value="UniProtKB-KW"/>
</dbReference>
<evidence type="ECO:0000256" key="9">
    <source>
        <dbReference type="SAM" id="SignalP"/>
    </source>
</evidence>
<dbReference type="GO" id="GO:0005576">
    <property type="term" value="C:extracellular region"/>
    <property type="evidence" value="ECO:0007669"/>
    <property type="project" value="UniProtKB-SubCell"/>
</dbReference>
<keyword evidence="5 9" id="KW-0732">Signal</keyword>
<dbReference type="PANTHER" id="PTHR33630">
    <property type="entry name" value="CUTINASE RV1984C-RELATED-RELATED"/>
    <property type="match status" value="1"/>
</dbReference>
<evidence type="ECO:0000256" key="7">
    <source>
        <dbReference type="ARBA" id="ARBA00023157"/>
    </source>
</evidence>
<comment type="subcellular location">
    <subcellularLocation>
        <location evidence="1">Secreted</location>
    </subcellularLocation>
</comment>
<dbReference type="EMBL" id="SWKU01000012">
    <property type="protein sequence ID" value="KAF3001792.1"/>
    <property type="molecule type" value="Genomic_DNA"/>
</dbReference>
<proteinExistence type="inferred from homology"/>
<evidence type="ECO:0000256" key="5">
    <source>
        <dbReference type="ARBA" id="ARBA00022729"/>
    </source>
</evidence>
<sequence length="343" mass="35096">MSSIRQTLAVGATLTALAAAQVTAPKLEATCADVVIFMARGNDAPYHDGRTTPFIDATCAKFNAQGKSCDYIDIKFDVTLGGDYCAQVAEGAASGISQITAFNQKCPCTHIVVNGYSEGAHVVGDVLGGPGGCSFVNNGLDNQSAAGKAIGAALLWGNVMHTANQPYNVLDGASLQKNARSATDLGYLNRYAGVLRDYCAAGDPVCAGGSVVADHLNYFELYTDEASSWAVSKIDAAADLCPVSSSSSSVAPTTFSTATSSTAASSSVVAPSSTEVVPSSTGVSSASSTVVSPTATKEATPTAVAPTTAYPTSTSEVTPAPFPEPIGYEEACHVVYEVKYVYE</sequence>
<reference evidence="10" key="1">
    <citation type="submission" date="2019-04" db="EMBL/GenBank/DDBJ databases">
        <title>Sequencing of skin fungus with MAO and IRED activity.</title>
        <authorList>
            <person name="Marsaioli A.J."/>
            <person name="Bonatto J.M.C."/>
            <person name="Reis Junior O."/>
        </authorList>
    </citation>
    <scope>NUCLEOTIDE SEQUENCE</scope>
    <source>
        <strain evidence="10">30M1</strain>
    </source>
</reference>
<dbReference type="PANTHER" id="PTHR33630:SF13">
    <property type="entry name" value="ACETYLXYLAN ESTERASE"/>
    <property type="match status" value="1"/>
</dbReference>
<evidence type="ECO:0000256" key="6">
    <source>
        <dbReference type="ARBA" id="ARBA00022801"/>
    </source>
</evidence>
<organism evidence="10 11">
    <name type="scientific">Curvularia kusanoi</name>
    <name type="common">Cochliobolus kusanoi</name>
    <dbReference type="NCBI Taxonomy" id="90978"/>
    <lineage>
        <taxon>Eukaryota</taxon>
        <taxon>Fungi</taxon>
        <taxon>Dikarya</taxon>
        <taxon>Ascomycota</taxon>
        <taxon>Pezizomycotina</taxon>
        <taxon>Dothideomycetes</taxon>
        <taxon>Pleosporomycetidae</taxon>
        <taxon>Pleosporales</taxon>
        <taxon>Pleosporineae</taxon>
        <taxon>Pleosporaceae</taxon>
        <taxon>Curvularia</taxon>
    </lineage>
</organism>
<evidence type="ECO:0000256" key="8">
    <source>
        <dbReference type="SAM" id="MobiDB-lite"/>
    </source>
</evidence>
<keyword evidence="6" id="KW-0378">Hydrolase</keyword>
<dbReference type="Gene3D" id="3.40.50.1820">
    <property type="entry name" value="alpha/beta hydrolase"/>
    <property type="match status" value="1"/>
</dbReference>
<feature type="region of interest" description="Disordered" evidence="8">
    <location>
        <begin position="278"/>
        <end position="318"/>
    </location>
</feature>
<protein>
    <recommendedName>
        <fullName evidence="12">Carbohydrate esterase family 5 protein</fullName>
    </recommendedName>
</protein>
<name>A0A9P4WBM7_CURKU</name>
<dbReference type="InterPro" id="IPR043579">
    <property type="entry name" value="CUTINASE_2"/>
</dbReference>
<feature type="chain" id="PRO_5040199841" description="Carbohydrate esterase family 5 protein" evidence="9">
    <location>
        <begin position="21"/>
        <end position="343"/>
    </location>
</feature>
<keyword evidence="7" id="KW-1015">Disulfide bond</keyword>
<feature type="signal peptide" evidence="9">
    <location>
        <begin position="1"/>
        <end position="20"/>
    </location>
</feature>
<dbReference type="AlphaFoldDB" id="A0A9P4WBM7"/>
<evidence type="ECO:0000256" key="4">
    <source>
        <dbReference type="ARBA" id="ARBA00022525"/>
    </source>
</evidence>
<dbReference type="SUPFAM" id="SSF53474">
    <property type="entry name" value="alpha/beta-Hydrolases"/>
    <property type="match status" value="1"/>
</dbReference>
<gene>
    <name evidence="10" type="ORF">E8E13_001916</name>
</gene>
<dbReference type="SMART" id="SM01110">
    <property type="entry name" value="Cutinase"/>
    <property type="match status" value="1"/>
</dbReference>
<evidence type="ECO:0008006" key="12">
    <source>
        <dbReference type="Google" id="ProtNLM"/>
    </source>
</evidence>
<evidence type="ECO:0000256" key="3">
    <source>
        <dbReference type="ARBA" id="ARBA00022487"/>
    </source>
</evidence>
<dbReference type="PROSITE" id="PS00931">
    <property type="entry name" value="CUTINASE_2"/>
    <property type="match status" value="1"/>
</dbReference>
<keyword evidence="11" id="KW-1185">Reference proteome</keyword>
<feature type="compositionally biased region" description="Low complexity" evidence="8">
    <location>
        <begin position="278"/>
        <end position="314"/>
    </location>
</feature>
<evidence type="ECO:0000256" key="2">
    <source>
        <dbReference type="ARBA" id="ARBA00007534"/>
    </source>
</evidence>